<dbReference type="Proteomes" id="UP000777438">
    <property type="component" value="Unassembled WGS sequence"/>
</dbReference>
<dbReference type="AlphaFoldDB" id="A0A9P9AK77"/>
<organism evidence="1 2">
    <name type="scientific">Thelonectria olida</name>
    <dbReference type="NCBI Taxonomy" id="1576542"/>
    <lineage>
        <taxon>Eukaryota</taxon>
        <taxon>Fungi</taxon>
        <taxon>Dikarya</taxon>
        <taxon>Ascomycota</taxon>
        <taxon>Pezizomycotina</taxon>
        <taxon>Sordariomycetes</taxon>
        <taxon>Hypocreomycetidae</taxon>
        <taxon>Hypocreales</taxon>
        <taxon>Nectriaceae</taxon>
        <taxon>Thelonectria</taxon>
    </lineage>
</organism>
<gene>
    <name evidence="1" type="ORF">B0T10DRAFT_500728</name>
</gene>
<dbReference type="OrthoDB" id="1658288at2759"/>
<reference evidence="1 2" key="1">
    <citation type="journal article" date="2021" name="Nat. Commun.">
        <title>Genetic determinants of endophytism in the Arabidopsis root mycobiome.</title>
        <authorList>
            <person name="Mesny F."/>
            <person name="Miyauchi S."/>
            <person name="Thiergart T."/>
            <person name="Pickel B."/>
            <person name="Atanasova L."/>
            <person name="Karlsson M."/>
            <person name="Huettel B."/>
            <person name="Barry K.W."/>
            <person name="Haridas S."/>
            <person name="Chen C."/>
            <person name="Bauer D."/>
            <person name="Andreopoulos W."/>
            <person name="Pangilinan J."/>
            <person name="LaButti K."/>
            <person name="Riley R."/>
            <person name="Lipzen A."/>
            <person name="Clum A."/>
            <person name="Drula E."/>
            <person name="Henrissat B."/>
            <person name="Kohler A."/>
            <person name="Grigoriev I.V."/>
            <person name="Martin F.M."/>
            <person name="Hacquard S."/>
        </authorList>
    </citation>
    <scope>NUCLEOTIDE SEQUENCE [LARGE SCALE GENOMIC DNA]</scope>
    <source>
        <strain evidence="1 2">MPI-CAGE-CH-0241</strain>
    </source>
</reference>
<comment type="caution">
    <text evidence="1">The sequence shown here is derived from an EMBL/GenBank/DDBJ whole genome shotgun (WGS) entry which is preliminary data.</text>
</comment>
<protein>
    <submittedName>
        <fullName evidence="1">Uncharacterized protein</fullName>
    </submittedName>
</protein>
<name>A0A9P9AK77_9HYPO</name>
<evidence type="ECO:0000313" key="1">
    <source>
        <dbReference type="EMBL" id="KAH6871197.1"/>
    </source>
</evidence>
<evidence type="ECO:0000313" key="2">
    <source>
        <dbReference type="Proteomes" id="UP000777438"/>
    </source>
</evidence>
<sequence>MSINKKEPPFWLQQENDYPSLLKWVAMQPIVFYDVADGRAWLVDGASALLYLVRISLYLDENDPESTYEWVSDATRLEDK</sequence>
<keyword evidence="2" id="KW-1185">Reference proteome</keyword>
<dbReference type="EMBL" id="JAGPYM010000058">
    <property type="protein sequence ID" value="KAH6871197.1"/>
    <property type="molecule type" value="Genomic_DNA"/>
</dbReference>
<proteinExistence type="predicted"/>
<accession>A0A9P9AK77</accession>